<protein>
    <submittedName>
        <fullName evidence="2">Uncharacterized protein</fullName>
    </submittedName>
</protein>
<feature type="signal peptide" evidence="1">
    <location>
        <begin position="1"/>
        <end position="22"/>
    </location>
</feature>
<dbReference type="SUPFAM" id="SSF56973">
    <property type="entry name" value="Aerolisin/ETX pore-forming domain"/>
    <property type="match status" value="1"/>
</dbReference>
<dbReference type="InterPro" id="IPR004991">
    <property type="entry name" value="Aerolysin-like"/>
</dbReference>
<keyword evidence="3" id="KW-1185">Reference proteome</keyword>
<organism evidence="2 3">
    <name type="scientific">Marasmiellus scandens</name>
    <dbReference type="NCBI Taxonomy" id="2682957"/>
    <lineage>
        <taxon>Eukaryota</taxon>
        <taxon>Fungi</taxon>
        <taxon>Dikarya</taxon>
        <taxon>Basidiomycota</taxon>
        <taxon>Agaricomycotina</taxon>
        <taxon>Agaricomycetes</taxon>
        <taxon>Agaricomycetidae</taxon>
        <taxon>Agaricales</taxon>
        <taxon>Marasmiineae</taxon>
        <taxon>Omphalotaceae</taxon>
        <taxon>Marasmiellus</taxon>
    </lineage>
</organism>
<gene>
    <name evidence="2" type="ORF">VKT23_011882</name>
</gene>
<name>A0ABR1J9U6_9AGAR</name>
<dbReference type="Gene3D" id="2.170.15.10">
    <property type="entry name" value="Proaerolysin, chain A, domain 3"/>
    <property type="match status" value="1"/>
</dbReference>
<sequence length="218" mass="23291">MQLSSLILLVLSISASSALVTAAPYSSRYVYSKRKNVERPNPPGIEHCPGNDPGDADRCTFEAQSTGPDSTMSMMVGNEVDNCLGDTNATTTTVSAGFTASQTFKFGVSEGFGVDGGEELPVGVSFQNSDTWSNTESKEFHQDVEITVDPGKKGMVVAKVPVHTFLGRVRVNYGDPTGEPGSNDFHFIYFNNGVGSIQPIDGAQPTFDQKIIGCDESF</sequence>
<feature type="chain" id="PRO_5046341485" evidence="1">
    <location>
        <begin position="23"/>
        <end position="218"/>
    </location>
</feature>
<proteinExistence type="predicted"/>
<evidence type="ECO:0000256" key="1">
    <source>
        <dbReference type="SAM" id="SignalP"/>
    </source>
</evidence>
<reference evidence="2 3" key="1">
    <citation type="submission" date="2024-01" db="EMBL/GenBank/DDBJ databases">
        <title>A draft genome for the cacao thread blight pathogen Marasmiellus scandens.</title>
        <authorList>
            <person name="Baruah I.K."/>
            <person name="Leung J."/>
            <person name="Bukari Y."/>
            <person name="Amoako-Attah I."/>
            <person name="Meinhardt L.W."/>
            <person name="Bailey B.A."/>
            <person name="Cohen S.P."/>
        </authorList>
    </citation>
    <scope>NUCLEOTIDE SEQUENCE [LARGE SCALE GENOMIC DNA]</scope>
    <source>
        <strain evidence="2 3">GH-19</strain>
    </source>
</reference>
<keyword evidence="1" id="KW-0732">Signal</keyword>
<accession>A0ABR1J9U6</accession>
<dbReference type="Pfam" id="PF03318">
    <property type="entry name" value="ETX_MTX2"/>
    <property type="match status" value="1"/>
</dbReference>
<dbReference type="Proteomes" id="UP001498398">
    <property type="component" value="Unassembled WGS sequence"/>
</dbReference>
<evidence type="ECO:0000313" key="2">
    <source>
        <dbReference type="EMBL" id="KAK7453202.1"/>
    </source>
</evidence>
<comment type="caution">
    <text evidence="2">The sequence shown here is derived from an EMBL/GenBank/DDBJ whole genome shotgun (WGS) entry which is preliminary data.</text>
</comment>
<dbReference type="EMBL" id="JBANRG010000027">
    <property type="protein sequence ID" value="KAK7453202.1"/>
    <property type="molecule type" value="Genomic_DNA"/>
</dbReference>
<evidence type="ECO:0000313" key="3">
    <source>
        <dbReference type="Proteomes" id="UP001498398"/>
    </source>
</evidence>